<keyword evidence="11" id="KW-1185">Reference proteome</keyword>
<evidence type="ECO:0000256" key="2">
    <source>
        <dbReference type="ARBA" id="ARBA00008784"/>
    </source>
</evidence>
<name>A0A9W8YQ48_9PEZI</name>
<dbReference type="PANTHER" id="PTHR21366">
    <property type="entry name" value="GLYOXALASE FAMILY PROTEIN"/>
    <property type="match status" value="1"/>
</dbReference>
<dbReference type="EMBL" id="JAPEVB010000004">
    <property type="protein sequence ID" value="KAJ4390012.1"/>
    <property type="molecule type" value="Genomic_DNA"/>
</dbReference>
<feature type="domain" description="VOC" evidence="9">
    <location>
        <begin position="10"/>
        <end position="140"/>
    </location>
</feature>
<dbReference type="Proteomes" id="UP001140453">
    <property type="component" value="Unassembled WGS sequence"/>
</dbReference>
<dbReference type="Gene3D" id="3.10.180.10">
    <property type="entry name" value="2,3-Dihydroxybiphenyl 1,2-Dioxygenase, domain 1"/>
    <property type="match status" value="1"/>
</dbReference>
<evidence type="ECO:0000313" key="10">
    <source>
        <dbReference type="EMBL" id="KAJ4390012.1"/>
    </source>
</evidence>
<dbReference type="InterPro" id="IPR029068">
    <property type="entry name" value="Glyas_Bleomycin-R_OHBP_Dase"/>
</dbReference>
<dbReference type="CDD" id="cd07253">
    <property type="entry name" value="GLOD5"/>
    <property type="match status" value="1"/>
</dbReference>
<dbReference type="PANTHER" id="PTHR21366:SF14">
    <property type="entry name" value="GLYOXALASE DOMAIN-CONTAINING PROTEIN 5"/>
    <property type="match status" value="1"/>
</dbReference>
<dbReference type="PROSITE" id="PS51819">
    <property type="entry name" value="VOC"/>
    <property type="match status" value="1"/>
</dbReference>
<keyword evidence="7" id="KW-0560">Oxidoreductase</keyword>
<comment type="caution">
    <text evidence="10">The sequence shown here is derived from an EMBL/GenBank/DDBJ whole genome shotgun (WGS) entry which is preliminary data.</text>
</comment>
<evidence type="ECO:0000259" key="9">
    <source>
        <dbReference type="PROSITE" id="PS51819"/>
    </source>
</evidence>
<evidence type="ECO:0000256" key="5">
    <source>
        <dbReference type="ARBA" id="ARBA00022797"/>
    </source>
</evidence>
<evidence type="ECO:0000256" key="6">
    <source>
        <dbReference type="ARBA" id="ARBA00022964"/>
    </source>
</evidence>
<evidence type="ECO:0000256" key="4">
    <source>
        <dbReference type="ARBA" id="ARBA00022723"/>
    </source>
</evidence>
<proteinExistence type="inferred from homology"/>
<dbReference type="OrthoDB" id="5371818at2759"/>
<reference evidence="10" key="1">
    <citation type="submission" date="2022-10" db="EMBL/GenBank/DDBJ databases">
        <title>Tapping the CABI collections for fungal endophytes: first genome assemblies for Collariella, Neodidymelliopsis, Ascochyta clinopodiicola, Didymella pomorum, Didymosphaeria variabile, Neocosmospora piperis and Neocucurbitaria cava.</title>
        <authorList>
            <person name="Hill R."/>
        </authorList>
    </citation>
    <scope>NUCLEOTIDE SEQUENCE</scope>
    <source>
        <strain evidence="10">IMI 355082</strain>
    </source>
</reference>
<keyword evidence="8" id="KW-0408">Iron</keyword>
<evidence type="ECO:0000313" key="11">
    <source>
        <dbReference type="Proteomes" id="UP001140453"/>
    </source>
</evidence>
<dbReference type="InterPro" id="IPR037523">
    <property type="entry name" value="VOC_core"/>
</dbReference>
<evidence type="ECO:0000256" key="1">
    <source>
        <dbReference type="ARBA" id="ARBA00001954"/>
    </source>
</evidence>
<dbReference type="GO" id="GO:0051213">
    <property type="term" value="F:dioxygenase activity"/>
    <property type="evidence" value="ECO:0007669"/>
    <property type="project" value="UniProtKB-KW"/>
</dbReference>
<dbReference type="InterPro" id="IPR004360">
    <property type="entry name" value="Glyas_Fos-R_dOase_dom"/>
</dbReference>
<protein>
    <recommendedName>
        <fullName evidence="9">VOC domain-containing protein</fullName>
    </recommendedName>
</protein>
<evidence type="ECO:0000256" key="7">
    <source>
        <dbReference type="ARBA" id="ARBA00023002"/>
    </source>
</evidence>
<keyword evidence="5" id="KW-0058">Aromatic hydrocarbons catabolism</keyword>
<dbReference type="Pfam" id="PF00903">
    <property type="entry name" value="Glyoxalase"/>
    <property type="match status" value="1"/>
</dbReference>
<comment type="similarity">
    <text evidence="3">Belongs to the glyoxalase I family.</text>
</comment>
<dbReference type="GO" id="GO:0008198">
    <property type="term" value="F:ferrous iron binding"/>
    <property type="evidence" value="ECO:0007669"/>
    <property type="project" value="InterPro"/>
</dbReference>
<accession>A0A9W8YQ48</accession>
<sequence>MSKPLTIVKSLDHLVLTCASVPATISWYSRHLGMKAETFTPPSDPTIQRHALRFGTQKINLHQKGKEFEPKAKTALPGTADVCFLVEEQSKLEDIAQGFQKEGVEVLEGAKVVSRTGAHGQLRSIYVRDPDGNLVELSQYVD</sequence>
<dbReference type="InterPro" id="IPR050383">
    <property type="entry name" value="GlyoxalaseI/FosfomycinResist"/>
</dbReference>
<evidence type="ECO:0000256" key="8">
    <source>
        <dbReference type="ARBA" id="ARBA00023004"/>
    </source>
</evidence>
<keyword evidence="4" id="KW-0479">Metal-binding</keyword>
<dbReference type="PROSITE" id="PS00082">
    <property type="entry name" value="EXTRADIOL_DIOXYGENAS"/>
    <property type="match status" value="1"/>
</dbReference>
<comment type="cofactor">
    <cofactor evidence="1">
        <name>Fe(2+)</name>
        <dbReference type="ChEBI" id="CHEBI:29033"/>
    </cofactor>
</comment>
<evidence type="ECO:0000256" key="3">
    <source>
        <dbReference type="ARBA" id="ARBA00010363"/>
    </source>
</evidence>
<gene>
    <name evidence="10" type="ORF">N0V93_007485</name>
</gene>
<comment type="similarity">
    <text evidence="2">Belongs to the extradiol ring-cleavage dioxygenase family.</text>
</comment>
<keyword evidence="6" id="KW-0223">Dioxygenase</keyword>
<organism evidence="10 11">
    <name type="scientific">Gnomoniopsis smithogilvyi</name>
    <dbReference type="NCBI Taxonomy" id="1191159"/>
    <lineage>
        <taxon>Eukaryota</taxon>
        <taxon>Fungi</taxon>
        <taxon>Dikarya</taxon>
        <taxon>Ascomycota</taxon>
        <taxon>Pezizomycotina</taxon>
        <taxon>Sordariomycetes</taxon>
        <taxon>Sordariomycetidae</taxon>
        <taxon>Diaporthales</taxon>
        <taxon>Gnomoniaceae</taxon>
        <taxon>Gnomoniopsis</taxon>
    </lineage>
</organism>
<dbReference type="AlphaFoldDB" id="A0A9W8YQ48"/>
<dbReference type="SUPFAM" id="SSF54593">
    <property type="entry name" value="Glyoxalase/Bleomycin resistance protein/Dihydroxybiphenyl dioxygenase"/>
    <property type="match status" value="1"/>
</dbReference>
<dbReference type="InterPro" id="IPR000486">
    <property type="entry name" value="Xdiol_ring_cleave_dOase_1/2"/>
</dbReference>